<evidence type="ECO:0000256" key="3">
    <source>
        <dbReference type="ARBA" id="ARBA00023125"/>
    </source>
</evidence>
<feature type="domain" description="HTH lysR-type" evidence="6">
    <location>
        <begin position="4"/>
        <end position="61"/>
    </location>
</feature>
<dbReference type="EMBL" id="FOQH01000011">
    <property type="protein sequence ID" value="SFI96015.1"/>
    <property type="molecule type" value="Genomic_DNA"/>
</dbReference>
<evidence type="ECO:0000313" key="7">
    <source>
        <dbReference type="EMBL" id="SFI96015.1"/>
    </source>
</evidence>
<dbReference type="InterPro" id="IPR058163">
    <property type="entry name" value="LysR-type_TF_proteobact-type"/>
</dbReference>
<organism evidence="7 8">
    <name type="scientific">Albimonas pacifica</name>
    <dbReference type="NCBI Taxonomy" id="1114924"/>
    <lineage>
        <taxon>Bacteria</taxon>
        <taxon>Pseudomonadati</taxon>
        <taxon>Pseudomonadota</taxon>
        <taxon>Alphaproteobacteria</taxon>
        <taxon>Rhodobacterales</taxon>
        <taxon>Paracoccaceae</taxon>
        <taxon>Albimonas</taxon>
    </lineage>
</organism>
<sequence>MDDLDWAELQALLAVARAGSLSAAARAGGLSQPTLSRRLAALEGRLGERLMERGAGGVRLTDAGREALARAEEMEAAAHRLSRAAAGRARGVSGVVRVTASRVVATYLLPGPLAELLEAEPALEIELVASDASANLLRREADIAVRMYRPAQADLVTRKVSEMALGLFASPAYLARHGAPRTVADLAAHRVVGFDRSDLIVEGFAKAGFPLPRRFFRLRTDDQVAYWEAVAAGAGIGAGQKPVAARDPRVTPVLPEAELGALPVWLTAHADLRGSARVRRVFDHLAESLPRLARGGAAEPSPGPLARSVAVAGAPDRR</sequence>
<reference evidence="7 8" key="1">
    <citation type="submission" date="2016-10" db="EMBL/GenBank/DDBJ databases">
        <authorList>
            <person name="de Groot N.N."/>
        </authorList>
    </citation>
    <scope>NUCLEOTIDE SEQUENCE [LARGE SCALE GENOMIC DNA]</scope>
    <source>
        <strain evidence="7 8">CGMCC 1.11030</strain>
    </source>
</reference>
<evidence type="ECO:0000256" key="5">
    <source>
        <dbReference type="SAM" id="MobiDB-lite"/>
    </source>
</evidence>
<dbReference type="Gene3D" id="1.10.10.10">
    <property type="entry name" value="Winged helix-like DNA-binding domain superfamily/Winged helix DNA-binding domain"/>
    <property type="match status" value="1"/>
</dbReference>
<dbReference type="SUPFAM" id="SSF53850">
    <property type="entry name" value="Periplasmic binding protein-like II"/>
    <property type="match status" value="1"/>
</dbReference>
<evidence type="ECO:0000256" key="4">
    <source>
        <dbReference type="ARBA" id="ARBA00023163"/>
    </source>
</evidence>
<keyword evidence="4" id="KW-0804">Transcription</keyword>
<feature type="region of interest" description="Disordered" evidence="5">
    <location>
        <begin position="293"/>
        <end position="318"/>
    </location>
</feature>
<dbReference type="InterPro" id="IPR000847">
    <property type="entry name" value="LysR_HTH_N"/>
</dbReference>
<dbReference type="SUPFAM" id="SSF46785">
    <property type="entry name" value="Winged helix' DNA-binding domain"/>
    <property type="match status" value="1"/>
</dbReference>
<keyword evidence="3" id="KW-0238">DNA-binding</keyword>
<dbReference type="RefSeq" id="WP_092864030.1">
    <property type="nucleotide sequence ID" value="NZ_FOQH01000011.1"/>
</dbReference>
<dbReference type="Gene3D" id="3.40.190.290">
    <property type="match status" value="1"/>
</dbReference>
<protein>
    <submittedName>
        <fullName evidence="7">ModE molybdate transport repressor domain-containing protein</fullName>
    </submittedName>
</protein>
<keyword evidence="2" id="KW-0805">Transcription regulation</keyword>
<evidence type="ECO:0000256" key="1">
    <source>
        <dbReference type="ARBA" id="ARBA00009437"/>
    </source>
</evidence>
<evidence type="ECO:0000313" key="8">
    <source>
        <dbReference type="Proteomes" id="UP000199377"/>
    </source>
</evidence>
<dbReference type="PANTHER" id="PTHR30537:SF3">
    <property type="entry name" value="TRANSCRIPTIONAL REGULATORY PROTEIN"/>
    <property type="match status" value="1"/>
</dbReference>
<name>A0A1I3MGZ4_9RHOB</name>
<evidence type="ECO:0000259" key="6">
    <source>
        <dbReference type="PROSITE" id="PS50931"/>
    </source>
</evidence>
<dbReference type="STRING" id="1114924.SAMN05216258_11194"/>
<comment type="similarity">
    <text evidence="1">Belongs to the LysR transcriptional regulatory family.</text>
</comment>
<dbReference type="OrthoDB" id="9798121at2"/>
<evidence type="ECO:0000256" key="2">
    <source>
        <dbReference type="ARBA" id="ARBA00023015"/>
    </source>
</evidence>
<dbReference type="InterPro" id="IPR005119">
    <property type="entry name" value="LysR_subst-bd"/>
</dbReference>
<gene>
    <name evidence="7" type="ORF">SAMN05216258_11194</name>
</gene>
<dbReference type="Pfam" id="PF03466">
    <property type="entry name" value="LysR_substrate"/>
    <property type="match status" value="1"/>
</dbReference>
<dbReference type="InterPro" id="IPR036390">
    <property type="entry name" value="WH_DNA-bd_sf"/>
</dbReference>
<dbReference type="Proteomes" id="UP000199377">
    <property type="component" value="Unassembled WGS sequence"/>
</dbReference>
<accession>A0A1I3MGZ4</accession>
<proteinExistence type="inferred from homology"/>
<dbReference type="PANTHER" id="PTHR30537">
    <property type="entry name" value="HTH-TYPE TRANSCRIPTIONAL REGULATOR"/>
    <property type="match status" value="1"/>
</dbReference>
<keyword evidence="8" id="KW-1185">Reference proteome</keyword>
<dbReference type="AlphaFoldDB" id="A0A1I3MGZ4"/>
<dbReference type="PROSITE" id="PS50931">
    <property type="entry name" value="HTH_LYSR"/>
    <property type="match status" value="1"/>
</dbReference>
<dbReference type="GO" id="GO:0043565">
    <property type="term" value="F:sequence-specific DNA binding"/>
    <property type="evidence" value="ECO:0007669"/>
    <property type="project" value="TreeGrafter"/>
</dbReference>
<dbReference type="Pfam" id="PF00126">
    <property type="entry name" value="HTH_1"/>
    <property type="match status" value="1"/>
</dbReference>
<dbReference type="InterPro" id="IPR036388">
    <property type="entry name" value="WH-like_DNA-bd_sf"/>
</dbReference>
<dbReference type="GO" id="GO:0003700">
    <property type="term" value="F:DNA-binding transcription factor activity"/>
    <property type="evidence" value="ECO:0007669"/>
    <property type="project" value="InterPro"/>
</dbReference>
<dbReference type="PRINTS" id="PR00039">
    <property type="entry name" value="HTHLYSR"/>
</dbReference>
<dbReference type="GO" id="GO:0006351">
    <property type="term" value="P:DNA-templated transcription"/>
    <property type="evidence" value="ECO:0007669"/>
    <property type="project" value="TreeGrafter"/>
</dbReference>